<dbReference type="Proteomes" id="UP001268256">
    <property type="component" value="Unassembled WGS sequence"/>
</dbReference>
<accession>A0AAE4FQ66</accession>
<dbReference type="InterPro" id="IPR029055">
    <property type="entry name" value="Ntn_hydrolases_N"/>
</dbReference>
<sequence length="259" mass="29286">MCRLLAYLGPVRSLEHLILIPEHSLLVQSYLPREMTVGLLNADGFGVGWYHPRQAVEPFLYRQVLPIWSDLNFTEHLARFVESGCVLASVRSATPGQAVQLSNSQPFRWGRWLGIHNGFIENFRQSLYRPIRNRLNDLSYALIEGTTDSEHLFALFCSEMVSNPQLSPIMALRQTLRIVLELAEANGVRVALNMVVTDGNYLLAARCGNPEPIPTLYWQNPGGVQIASEPFNPQEKWELMKENSLLLIGPGIEPQYFPI</sequence>
<dbReference type="PANTHER" id="PTHR43187:SF1">
    <property type="entry name" value="GLUTAMINE AMIDOTRANSFERASE DUG3-RELATED"/>
    <property type="match status" value="1"/>
</dbReference>
<dbReference type="PROSITE" id="PS51278">
    <property type="entry name" value="GATASE_TYPE_2"/>
    <property type="match status" value="1"/>
</dbReference>
<organism evidence="3 4">
    <name type="scientific">Pseudocalidococcus azoricus BACA0444</name>
    <dbReference type="NCBI Taxonomy" id="2918990"/>
    <lineage>
        <taxon>Bacteria</taxon>
        <taxon>Bacillati</taxon>
        <taxon>Cyanobacteriota</taxon>
        <taxon>Cyanophyceae</taxon>
        <taxon>Acaryochloridales</taxon>
        <taxon>Thermosynechococcaceae</taxon>
        <taxon>Pseudocalidococcus</taxon>
        <taxon>Pseudocalidococcus azoricus</taxon>
    </lineage>
</organism>
<evidence type="ECO:0000256" key="1">
    <source>
        <dbReference type="ARBA" id="ARBA00022962"/>
    </source>
</evidence>
<dbReference type="SUPFAM" id="SSF56235">
    <property type="entry name" value="N-terminal nucleophile aminohydrolases (Ntn hydrolases)"/>
    <property type="match status" value="1"/>
</dbReference>
<protein>
    <submittedName>
        <fullName evidence="3">Ergothioneine biosynthesis protein EgtC</fullName>
    </submittedName>
</protein>
<dbReference type="InterPro" id="IPR026869">
    <property type="entry name" value="EgtC-like"/>
</dbReference>
<proteinExistence type="predicted"/>
<dbReference type="InterPro" id="IPR052373">
    <property type="entry name" value="Gamma-glu_amide_hydrolase"/>
</dbReference>
<keyword evidence="1" id="KW-0315">Glutamine amidotransferase</keyword>
<reference evidence="4" key="1">
    <citation type="submission" date="2023-07" db="EMBL/GenBank/DDBJ databases">
        <authorList>
            <person name="Luz R."/>
            <person name="Cordeiro R."/>
            <person name="Fonseca A."/>
            <person name="Goncalves V."/>
        </authorList>
    </citation>
    <scope>NUCLEOTIDE SEQUENCE [LARGE SCALE GENOMIC DNA]</scope>
    <source>
        <strain evidence="4">BACA0444</strain>
    </source>
</reference>
<dbReference type="EMBL" id="JAVMIP010000001">
    <property type="protein sequence ID" value="MDS3859643.1"/>
    <property type="molecule type" value="Genomic_DNA"/>
</dbReference>
<dbReference type="AlphaFoldDB" id="A0AAE4FQ66"/>
<dbReference type="InterPro" id="IPR017808">
    <property type="entry name" value="EgtC"/>
</dbReference>
<feature type="domain" description="Glutamine amidotransferase type-2" evidence="2">
    <location>
        <begin position="2"/>
        <end position="259"/>
    </location>
</feature>
<dbReference type="PANTHER" id="PTHR43187">
    <property type="entry name" value="GLUTAMINE AMIDOTRANSFERASE DUG3-RELATED"/>
    <property type="match status" value="1"/>
</dbReference>
<dbReference type="CDD" id="cd01908">
    <property type="entry name" value="YafJ"/>
    <property type="match status" value="1"/>
</dbReference>
<evidence type="ECO:0000313" key="3">
    <source>
        <dbReference type="EMBL" id="MDS3859643.1"/>
    </source>
</evidence>
<keyword evidence="4" id="KW-1185">Reference proteome</keyword>
<dbReference type="NCBIfam" id="TIGR03442">
    <property type="entry name" value="ergothioneine biosynthesis protein EgtC"/>
    <property type="match status" value="1"/>
</dbReference>
<dbReference type="GO" id="GO:0052699">
    <property type="term" value="P:ergothioneine biosynthetic process"/>
    <property type="evidence" value="ECO:0007669"/>
    <property type="project" value="InterPro"/>
</dbReference>
<evidence type="ECO:0000313" key="4">
    <source>
        <dbReference type="Proteomes" id="UP001268256"/>
    </source>
</evidence>
<dbReference type="RefSeq" id="WP_322876944.1">
    <property type="nucleotide sequence ID" value="NZ_JAVMIP010000001.1"/>
</dbReference>
<dbReference type="InterPro" id="IPR017932">
    <property type="entry name" value="GATase_2_dom"/>
</dbReference>
<comment type="caution">
    <text evidence="3">The sequence shown here is derived from an EMBL/GenBank/DDBJ whole genome shotgun (WGS) entry which is preliminary data.</text>
</comment>
<evidence type="ECO:0000259" key="2">
    <source>
        <dbReference type="PROSITE" id="PS51278"/>
    </source>
</evidence>
<dbReference type="Gene3D" id="3.60.20.10">
    <property type="entry name" value="Glutamine Phosphoribosylpyrophosphate, subunit 1, domain 1"/>
    <property type="match status" value="1"/>
</dbReference>
<gene>
    <name evidence="3" type="primary">egtC</name>
    <name evidence="3" type="ORF">RIF25_02365</name>
</gene>
<dbReference type="Pfam" id="PF13230">
    <property type="entry name" value="GATase_4"/>
    <property type="match status" value="1"/>
</dbReference>
<name>A0AAE4FQ66_9CYAN</name>